<dbReference type="EMBL" id="JAWHQM010000092">
    <property type="protein sequence ID" value="KAK5637126.1"/>
    <property type="molecule type" value="Genomic_DNA"/>
</dbReference>
<name>A0AAN7V265_9PEZI</name>
<dbReference type="Proteomes" id="UP001305414">
    <property type="component" value="Unassembled WGS sequence"/>
</dbReference>
<comment type="caution">
    <text evidence="1">The sequence shown here is derived from an EMBL/GenBank/DDBJ whole genome shotgun (WGS) entry which is preliminary data.</text>
</comment>
<sequence length="65" mass="7021">MVVEVLAAHAFRVVRIGIIAPGKNSNAAKVFWQEVTQPVDTIGRGPRLLSVAIESVYRNDAGQFG</sequence>
<keyword evidence="2" id="KW-1185">Reference proteome</keyword>
<proteinExistence type="predicted"/>
<reference evidence="1 2" key="1">
    <citation type="submission" date="2023-10" db="EMBL/GenBank/DDBJ databases">
        <title>Draft genome sequence of Xylaria bambusicola isolate GMP-LS, the root and basal stem rot pathogen of sugarcane in Indonesia.</title>
        <authorList>
            <person name="Selvaraj P."/>
            <person name="Muralishankar V."/>
            <person name="Muruganantham S."/>
            <person name="Sp S."/>
            <person name="Haryani S."/>
            <person name="Lau K.J.X."/>
            <person name="Naqvi N.I."/>
        </authorList>
    </citation>
    <scope>NUCLEOTIDE SEQUENCE [LARGE SCALE GENOMIC DNA]</scope>
    <source>
        <strain evidence="1">GMP-LS</strain>
    </source>
</reference>
<accession>A0AAN7V265</accession>
<organism evidence="1 2">
    <name type="scientific">Xylaria bambusicola</name>
    <dbReference type="NCBI Taxonomy" id="326684"/>
    <lineage>
        <taxon>Eukaryota</taxon>
        <taxon>Fungi</taxon>
        <taxon>Dikarya</taxon>
        <taxon>Ascomycota</taxon>
        <taxon>Pezizomycotina</taxon>
        <taxon>Sordariomycetes</taxon>
        <taxon>Xylariomycetidae</taxon>
        <taxon>Xylariales</taxon>
        <taxon>Xylariaceae</taxon>
        <taxon>Xylaria</taxon>
    </lineage>
</organism>
<gene>
    <name evidence="1" type="ORF">RRF57_012838</name>
</gene>
<protein>
    <submittedName>
        <fullName evidence="1">Uncharacterized protein</fullName>
    </submittedName>
</protein>
<dbReference type="AlphaFoldDB" id="A0AAN7V265"/>
<evidence type="ECO:0000313" key="2">
    <source>
        <dbReference type="Proteomes" id="UP001305414"/>
    </source>
</evidence>
<evidence type="ECO:0000313" key="1">
    <source>
        <dbReference type="EMBL" id="KAK5637126.1"/>
    </source>
</evidence>